<evidence type="ECO:0000256" key="3">
    <source>
        <dbReference type="ARBA" id="ARBA00022840"/>
    </source>
</evidence>
<organism evidence="7">
    <name type="scientific">Fagus sylvatica</name>
    <name type="common">Beechnut</name>
    <dbReference type="NCBI Taxonomy" id="28930"/>
    <lineage>
        <taxon>Eukaryota</taxon>
        <taxon>Viridiplantae</taxon>
        <taxon>Streptophyta</taxon>
        <taxon>Embryophyta</taxon>
        <taxon>Tracheophyta</taxon>
        <taxon>Spermatophyta</taxon>
        <taxon>Magnoliopsida</taxon>
        <taxon>eudicotyledons</taxon>
        <taxon>Gunneridae</taxon>
        <taxon>Pentapetalae</taxon>
        <taxon>rosids</taxon>
        <taxon>fabids</taxon>
        <taxon>Fagales</taxon>
        <taxon>Fagaceae</taxon>
        <taxon>Fagus</taxon>
    </lineage>
</organism>
<dbReference type="GO" id="GO:0042626">
    <property type="term" value="F:ATPase-coupled transmembrane transporter activity"/>
    <property type="evidence" value="ECO:0007669"/>
    <property type="project" value="TreeGrafter"/>
</dbReference>
<dbReference type="Gene3D" id="1.20.1560.10">
    <property type="entry name" value="ABC transporter type 1, transmembrane domain"/>
    <property type="match status" value="1"/>
</dbReference>
<gene>
    <name evidence="7" type="ORF">FSB_LOCUS17895</name>
</gene>
<evidence type="ECO:0000256" key="6">
    <source>
        <dbReference type="SAM" id="Phobius"/>
    </source>
</evidence>
<proteinExistence type="predicted"/>
<keyword evidence="1 6" id="KW-0812">Transmembrane</keyword>
<keyword evidence="2" id="KW-0547">Nucleotide-binding</keyword>
<evidence type="ECO:0000256" key="5">
    <source>
        <dbReference type="ARBA" id="ARBA00023136"/>
    </source>
</evidence>
<accession>A0A2N9FS24</accession>
<evidence type="ECO:0000256" key="1">
    <source>
        <dbReference type="ARBA" id="ARBA00022692"/>
    </source>
</evidence>
<reference evidence="7" key="1">
    <citation type="submission" date="2018-02" db="EMBL/GenBank/DDBJ databases">
        <authorList>
            <person name="Cohen D.B."/>
            <person name="Kent A.D."/>
        </authorList>
    </citation>
    <scope>NUCLEOTIDE SEQUENCE</scope>
</reference>
<dbReference type="InterPro" id="IPR036640">
    <property type="entry name" value="ABC1_TM_sf"/>
</dbReference>
<evidence type="ECO:0000256" key="4">
    <source>
        <dbReference type="ARBA" id="ARBA00022989"/>
    </source>
</evidence>
<dbReference type="PANTHER" id="PTHR24223">
    <property type="entry name" value="ATP-BINDING CASSETTE SUB-FAMILY C"/>
    <property type="match status" value="1"/>
</dbReference>
<dbReference type="EMBL" id="OIVN01001113">
    <property type="protein sequence ID" value="SPC90013.1"/>
    <property type="molecule type" value="Genomic_DNA"/>
</dbReference>
<evidence type="ECO:0000256" key="2">
    <source>
        <dbReference type="ARBA" id="ARBA00022741"/>
    </source>
</evidence>
<name>A0A2N9FS24_FAGSY</name>
<evidence type="ECO:0000313" key="7">
    <source>
        <dbReference type="EMBL" id="SPC90013.1"/>
    </source>
</evidence>
<dbReference type="GO" id="GO:0005524">
    <property type="term" value="F:ATP binding"/>
    <property type="evidence" value="ECO:0007669"/>
    <property type="project" value="UniProtKB-KW"/>
</dbReference>
<dbReference type="AlphaFoldDB" id="A0A2N9FS24"/>
<feature type="transmembrane region" description="Helical" evidence="6">
    <location>
        <begin position="32"/>
        <end position="51"/>
    </location>
</feature>
<dbReference type="PANTHER" id="PTHR24223:SF222">
    <property type="entry name" value="OS01G0902100 PROTEIN"/>
    <property type="match status" value="1"/>
</dbReference>
<protein>
    <submittedName>
        <fullName evidence="7">Uncharacterized protein</fullName>
    </submittedName>
</protein>
<keyword evidence="3" id="KW-0067">ATP-binding</keyword>
<dbReference type="SUPFAM" id="SSF90123">
    <property type="entry name" value="ABC transporter transmembrane region"/>
    <property type="match status" value="1"/>
</dbReference>
<dbReference type="InterPro" id="IPR050173">
    <property type="entry name" value="ABC_transporter_C-like"/>
</dbReference>
<keyword evidence="5 6" id="KW-0472">Membrane</keyword>
<dbReference type="GO" id="GO:0016020">
    <property type="term" value="C:membrane"/>
    <property type="evidence" value="ECO:0007669"/>
    <property type="project" value="InterPro"/>
</dbReference>
<feature type="transmembrane region" description="Helical" evidence="6">
    <location>
        <begin position="63"/>
        <end position="83"/>
    </location>
</feature>
<keyword evidence="4 6" id="KW-1133">Transmembrane helix</keyword>
<sequence length="236" mass="26242">MNNGELTKRTPEEETENGRVEWSVYSTFVTSAYKGALAPVIILYHVLFQAIKHGYSKNGTVPLSVLMASVFFGMMTSVFRAPISFFDSTPSSRILSRCSTDQSTVDTDLPNRLAGLGKQLIQTILDMGSLKIDRSNTTQKGSASSYGKGTFIQGNNVHINKGKAPMESQMMLHFSYKEVLKRAPPPKPIEEETSDEDDTICERCNRILAKCFANPSQSLASMEKQRLHRPTQLPKL</sequence>